<accession>A0A1I2RMW4</accession>
<dbReference type="PROSITE" id="PS51779">
    <property type="entry name" value="POTRA"/>
    <property type="match status" value="1"/>
</dbReference>
<evidence type="ECO:0000256" key="3">
    <source>
        <dbReference type="ARBA" id="ARBA00022618"/>
    </source>
</evidence>
<sequence>MKRWFLGTLATVLVIAVLGAVAWFTPLFSVRQFEVEGQEHTTEAEIIEASGIRGGENLLRLDYNKAATQVYELPWVKEVKATYSLPSTVRIAVEERTPLVWIARPEGIALVDESGQPFVIAEPPMGTVEVSGAAQGSLPDLAKIVEVAKSLGDQRPLVARIDAASPRDIVLELHDGRRVRWGAAEDNHDKARALKVVLSQEGQEWDISDPTLVTVR</sequence>
<dbReference type="AlphaFoldDB" id="A0A1I2RMW4"/>
<evidence type="ECO:0000256" key="1">
    <source>
        <dbReference type="ARBA" id="ARBA00004370"/>
    </source>
</evidence>
<comment type="subcellular location">
    <subcellularLocation>
        <location evidence="1">Membrane</location>
    </subcellularLocation>
</comment>
<keyword evidence="7" id="KW-0131">Cell cycle</keyword>
<evidence type="ECO:0000256" key="7">
    <source>
        <dbReference type="ARBA" id="ARBA00023306"/>
    </source>
</evidence>
<evidence type="ECO:0000256" key="6">
    <source>
        <dbReference type="ARBA" id="ARBA00023136"/>
    </source>
</evidence>
<dbReference type="InterPro" id="IPR050487">
    <property type="entry name" value="FtsQ_DivIB"/>
</dbReference>
<protein>
    <submittedName>
        <fullName evidence="9">Cell division protein FtsQ</fullName>
    </submittedName>
</protein>
<evidence type="ECO:0000313" key="9">
    <source>
        <dbReference type="EMBL" id="SFG39096.1"/>
    </source>
</evidence>
<keyword evidence="4" id="KW-0812">Transmembrane</keyword>
<dbReference type="InterPro" id="IPR013685">
    <property type="entry name" value="POTRA_FtsQ_type"/>
</dbReference>
<dbReference type="InterPro" id="IPR005548">
    <property type="entry name" value="Cell_div_FtsQ/DivIB_C"/>
</dbReference>
<keyword evidence="6" id="KW-0472">Membrane</keyword>
<dbReference type="InterPro" id="IPR034746">
    <property type="entry name" value="POTRA"/>
</dbReference>
<dbReference type="Gene3D" id="3.10.20.310">
    <property type="entry name" value="membrane protein fhac"/>
    <property type="match status" value="1"/>
</dbReference>
<dbReference type="RefSeq" id="WP_177180046.1">
    <property type="nucleotide sequence ID" value="NZ_FOPJ01000003.1"/>
</dbReference>
<organism evidence="9 10">
    <name type="scientific">Corynebacterium spheniscorum</name>
    <dbReference type="NCBI Taxonomy" id="185761"/>
    <lineage>
        <taxon>Bacteria</taxon>
        <taxon>Bacillati</taxon>
        <taxon>Actinomycetota</taxon>
        <taxon>Actinomycetes</taxon>
        <taxon>Mycobacteriales</taxon>
        <taxon>Corynebacteriaceae</taxon>
        <taxon>Corynebacterium</taxon>
    </lineage>
</organism>
<name>A0A1I2RMW4_9CORY</name>
<evidence type="ECO:0000256" key="4">
    <source>
        <dbReference type="ARBA" id="ARBA00022692"/>
    </source>
</evidence>
<proteinExistence type="predicted"/>
<keyword evidence="2" id="KW-1003">Cell membrane</keyword>
<keyword evidence="5" id="KW-1133">Transmembrane helix</keyword>
<gene>
    <name evidence="9" type="ORF">SAMN05660282_00772</name>
</gene>
<keyword evidence="3 9" id="KW-0132">Cell division</keyword>
<dbReference type="Pfam" id="PF08478">
    <property type="entry name" value="POTRA_1"/>
    <property type="match status" value="1"/>
</dbReference>
<dbReference type="PANTHER" id="PTHR37820:SF1">
    <property type="entry name" value="CELL DIVISION PROTEIN FTSQ"/>
    <property type="match status" value="1"/>
</dbReference>
<evidence type="ECO:0000259" key="8">
    <source>
        <dbReference type="PROSITE" id="PS51779"/>
    </source>
</evidence>
<dbReference type="Proteomes" id="UP000199065">
    <property type="component" value="Unassembled WGS sequence"/>
</dbReference>
<dbReference type="STRING" id="185761.SAMN05660282_00772"/>
<reference evidence="9 10" key="1">
    <citation type="submission" date="2016-10" db="EMBL/GenBank/DDBJ databases">
        <authorList>
            <person name="de Groot N.N."/>
        </authorList>
    </citation>
    <scope>NUCLEOTIDE SEQUENCE [LARGE SCALE GENOMIC DNA]</scope>
    <source>
        <strain>J11</strain>
        <strain evidence="10">PG 39</strain>
    </source>
</reference>
<evidence type="ECO:0000256" key="2">
    <source>
        <dbReference type="ARBA" id="ARBA00022475"/>
    </source>
</evidence>
<dbReference type="EMBL" id="FOPJ01000003">
    <property type="protein sequence ID" value="SFG39096.1"/>
    <property type="molecule type" value="Genomic_DNA"/>
</dbReference>
<feature type="domain" description="POTRA" evidence="8">
    <location>
        <begin position="28"/>
        <end position="96"/>
    </location>
</feature>
<dbReference type="PANTHER" id="PTHR37820">
    <property type="entry name" value="CELL DIVISION PROTEIN DIVIB"/>
    <property type="match status" value="1"/>
</dbReference>
<keyword evidence="10" id="KW-1185">Reference proteome</keyword>
<evidence type="ECO:0000256" key="5">
    <source>
        <dbReference type="ARBA" id="ARBA00022989"/>
    </source>
</evidence>
<dbReference type="GO" id="GO:0005886">
    <property type="term" value="C:plasma membrane"/>
    <property type="evidence" value="ECO:0007669"/>
    <property type="project" value="TreeGrafter"/>
</dbReference>
<dbReference type="Pfam" id="PF03799">
    <property type="entry name" value="FtsQ_DivIB_C"/>
    <property type="match status" value="1"/>
</dbReference>
<evidence type="ECO:0000313" key="10">
    <source>
        <dbReference type="Proteomes" id="UP000199065"/>
    </source>
</evidence>
<dbReference type="GO" id="GO:0051301">
    <property type="term" value="P:cell division"/>
    <property type="evidence" value="ECO:0007669"/>
    <property type="project" value="UniProtKB-KW"/>
</dbReference>